<evidence type="ECO:0000256" key="2">
    <source>
        <dbReference type="ARBA" id="ARBA00022170"/>
    </source>
</evidence>
<gene>
    <name evidence="4" type="ORF">NP493_104g01001</name>
</gene>
<dbReference type="Proteomes" id="UP001209878">
    <property type="component" value="Unassembled WGS sequence"/>
</dbReference>
<sequence>MASLVRNIAGTLRKITGVGIAERVLWQTPACMQTMMRQYSDATKKAPLKKATTPVGKLDEKWESQSQVAQPQGEDAQEGDEPEQFKPSRYARFPNDTNPETGEIDGPRGPEPTRYGDWERKGRAIDF</sequence>
<evidence type="ECO:0000313" key="5">
    <source>
        <dbReference type="Proteomes" id="UP001209878"/>
    </source>
</evidence>
<protein>
    <recommendedName>
        <fullName evidence="2">Succinate dehydrogenase assembly factor 4, mitochondrial</fullName>
    </recommendedName>
</protein>
<keyword evidence="5" id="KW-1185">Reference proteome</keyword>
<comment type="similarity">
    <text evidence="1">Belongs to the SDHAF4 family.</text>
</comment>
<evidence type="ECO:0000256" key="3">
    <source>
        <dbReference type="SAM" id="MobiDB-lite"/>
    </source>
</evidence>
<dbReference type="PANTHER" id="PTHR28524">
    <property type="entry name" value="SUCCINATE DEHYDROGENASE ASSEMBLY FACTOR 4, MITOCHONDRIAL"/>
    <property type="match status" value="1"/>
</dbReference>
<feature type="compositionally biased region" description="Basic and acidic residues" evidence="3">
    <location>
        <begin position="114"/>
        <end position="127"/>
    </location>
</feature>
<dbReference type="EMBL" id="JAODUO010000104">
    <property type="protein sequence ID" value="KAK2189510.1"/>
    <property type="molecule type" value="Genomic_DNA"/>
</dbReference>
<organism evidence="4 5">
    <name type="scientific">Ridgeia piscesae</name>
    <name type="common">Tubeworm</name>
    <dbReference type="NCBI Taxonomy" id="27915"/>
    <lineage>
        <taxon>Eukaryota</taxon>
        <taxon>Metazoa</taxon>
        <taxon>Spiralia</taxon>
        <taxon>Lophotrochozoa</taxon>
        <taxon>Annelida</taxon>
        <taxon>Polychaeta</taxon>
        <taxon>Sedentaria</taxon>
        <taxon>Canalipalpata</taxon>
        <taxon>Sabellida</taxon>
        <taxon>Siboglinidae</taxon>
        <taxon>Ridgeia</taxon>
    </lineage>
</organism>
<reference evidence="4" key="1">
    <citation type="journal article" date="2023" name="Mol. Biol. Evol.">
        <title>Third-Generation Sequencing Reveals the Adaptive Role of the Epigenome in Three Deep-Sea Polychaetes.</title>
        <authorList>
            <person name="Perez M."/>
            <person name="Aroh O."/>
            <person name="Sun Y."/>
            <person name="Lan Y."/>
            <person name="Juniper S.K."/>
            <person name="Young C.R."/>
            <person name="Angers B."/>
            <person name="Qian P.Y."/>
        </authorList>
    </citation>
    <scope>NUCLEOTIDE SEQUENCE</scope>
    <source>
        <strain evidence="4">R07B-5</strain>
    </source>
</reference>
<dbReference type="PANTHER" id="PTHR28524:SF3">
    <property type="entry name" value="SUCCINATE DEHYDROGENASE ASSEMBLY FACTOR 4, MITOCHONDRIAL"/>
    <property type="match status" value="1"/>
</dbReference>
<comment type="caution">
    <text evidence="4">The sequence shown here is derived from an EMBL/GenBank/DDBJ whole genome shotgun (WGS) entry which is preliminary data.</text>
</comment>
<dbReference type="InterPro" id="IPR012875">
    <property type="entry name" value="SDHF4"/>
</dbReference>
<feature type="region of interest" description="Disordered" evidence="3">
    <location>
        <begin position="40"/>
        <end position="127"/>
    </location>
</feature>
<evidence type="ECO:0000313" key="4">
    <source>
        <dbReference type="EMBL" id="KAK2189510.1"/>
    </source>
</evidence>
<accession>A0AAD9P7J0</accession>
<evidence type="ECO:0000256" key="1">
    <source>
        <dbReference type="ARBA" id="ARBA00005701"/>
    </source>
</evidence>
<name>A0AAD9P7J0_RIDPI</name>
<dbReference type="AlphaFoldDB" id="A0AAD9P7J0"/>
<dbReference type="GO" id="GO:0034553">
    <property type="term" value="P:mitochondrial respiratory chain complex II assembly"/>
    <property type="evidence" value="ECO:0007669"/>
    <property type="project" value="TreeGrafter"/>
</dbReference>
<dbReference type="Pfam" id="PF07896">
    <property type="entry name" value="DUF1674"/>
    <property type="match status" value="1"/>
</dbReference>
<proteinExistence type="inferred from homology"/>
<dbReference type="GO" id="GO:0005739">
    <property type="term" value="C:mitochondrion"/>
    <property type="evidence" value="ECO:0007669"/>
    <property type="project" value="TreeGrafter"/>
</dbReference>